<gene>
    <name evidence="3" type="ORF">UFOPK2289_00026</name>
    <name evidence="4" type="ORF">UFOPK2822_00539</name>
    <name evidence="5" type="ORF">UFOPK3346_00743</name>
    <name evidence="6" type="ORF">UFOPK3670_00783</name>
    <name evidence="7" type="ORF">UFOPK4308_00830</name>
</gene>
<dbReference type="EMBL" id="CAEZWT010000001">
    <property type="protein sequence ID" value="CAB4654610.1"/>
    <property type="molecule type" value="Genomic_DNA"/>
</dbReference>
<dbReference type="PROSITE" id="PS50937">
    <property type="entry name" value="HTH_MERR_2"/>
    <property type="match status" value="1"/>
</dbReference>
<reference evidence="6" key="1">
    <citation type="submission" date="2020-05" db="EMBL/GenBank/DDBJ databases">
        <authorList>
            <person name="Chiriac C."/>
            <person name="Salcher M."/>
            <person name="Ghai R."/>
            <person name="Kavagutti S V."/>
        </authorList>
    </citation>
    <scope>NUCLEOTIDE SEQUENCE</scope>
</reference>
<proteinExistence type="predicted"/>
<accession>A0A6J7HY96</accession>
<dbReference type="SMART" id="SM00422">
    <property type="entry name" value="HTH_MERR"/>
    <property type="match status" value="1"/>
</dbReference>
<name>A0A6J7HY96_9ZZZZ</name>
<organism evidence="6">
    <name type="scientific">freshwater metagenome</name>
    <dbReference type="NCBI Taxonomy" id="449393"/>
    <lineage>
        <taxon>unclassified sequences</taxon>
        <taxon>metagenomes</taxon>
        <taxon>ecological metagenomes</taxon>
    </lineage>
</organism>
<dbReference type="Gene3D" id="1.10.1660.10">
    <property type="match status" value="1"/>
</dbReference>
<dbReference type="InterPro" id="IPR036724">
    <property type="entry name" value="Cobalamin-bd_sf"/>
</dbReference>
<dbReference type="PANTHER" id="PTHR30204">
    <property type="entry name" value="REDOX-CYCLING DRUG-SENSING TRANSCRIPTIONAL ACTIVATOR SOXR"/>
    <property type="match status" value="1"/>
</dbReference>
<dbReference type="InterPro" id="IPR009061">
    <property type="entry name" value="DNA-bd_dom_put_sf"/>
</dbReference>
<evidence type="ECO:0000259" key="2">
    <source>
        <dbReference type="PROSITE" id="PS50937"/>
    </source>
</evidence>
<dbReference type="EMBL" id="CAFBLE010000005">
    <property type="protein sequence ID" value="CAB4865954.1"/>
    <property type="molecule type" value="Genomic_DNA"/>
</dbReference>
<evidence type="ECO:0000313" key="6">
    <source>
        <dbReference type="EMBL" id="CAB4923020.1"/>
    </source>
</evidence>
<dbReference type="Pfam" id="PF13411">
    <property type="entry name" value="MerR_1"/>
    <property type="match status" value="1"/>
</dbReference>
<dbReference type="EMBL" id="CAFBQL010000005">
    <property type="protein sequence ID" value="CAB5058514.1"/>
    <property type="molecule type" value="Genomic_DNA"/>
</dbReference>
<dbReference type="SUPFAM" id="SSF46955">
    <property type="entry name" value="Putative DNA-binding domain"/>
    <property type="match status" value="1"/>
</dbReference>
<dbReference type="Gene3D" id="1.10.1240.10">
    <property type="entry name" value="Methionine synthase domain"/>
    <property type="match status" value="1"/>
</dbReference>
<feature type="domain" description="HTH merR-type" evidence="2">
    <location>
        <begin position="4"/>
        <end position="57"/>
    </location>
</feature>
<dbReference type="Gene3D" id="3.40.50.280">
    <property type="entry name" value="Cobalamin-binding domain"/>
    <property type="match status" value="1"/>
</dbReference>
<dbReference type="SUPFAM" id="SSF52242">
    <property type="entry name" value="Cobalamin (vitamin B12)-binding domain"/>
    <property type="match status" value="1"/>
</dbReference>
<keyword evidence="1" id="KW-0238">DNA-binding</keyword>
<protein>
    <submittedName>
        <fullName evidence="6">Unannotated protein</fullName>
    </submittedName>
</protein>
<evidence type="ECO:0000313" key="4">
    <source>
        <dbReference type="EMBL" id="CAB4746533.1"/>
    </source>
</evidence>
<dbReference type="InterPro" id="IPR036594">
    <property type="entry name" value="Meth_synthase_dom"/>
</dbReference>
<evidence type="ECO:0000313" key="3">
    <source>
        <dbReference type="EMBL" id="CAB4654610.1"/>
    </source>
</evidence>
<dbReference type="InterPro" id="IPR047057">
    <property type="entry name" value="MerR_fam"/>
</dbReference>
<dbReference type="InterPro" id="IPR000551">
    <property type="entry name" value="MerR-type_HTH_dom"/>
</dbReference>
<evidence type="ECO:0000313" key="7">
    <source>
        <dbReference type="EMBL" id="CAB5058514.1"/>
    </source>
</evidence>
<dbReference type="InterPro" id="IPR003759">
    <property type="entry name" value="Cbl-bd_cap"/>
</dbReference>
<dbReference type="GO" id="GO:0003700">
    <property type="term" value="F:DNA-binding transcription factor activity"/>
    <property type="evidence" value="ECO:0007669"/>
    <property type="project" value="InterPro"/>
</dbReference>
<dbReference type="GO" id="GO:0031419">
    <property type="term" value="F:cobalamin binding"/>
    <property type="evidence" value="ECO:0007669"/>
    <property type="project" value="InterPro"/>
</dbReference>
<dbReference type="EMBL" id="CAFBMV010000005">
    <property type="protein sequence ID" value="CAB4923020.1"/>
    <property type="molecule type" value="Genomic_DNA"/>
</dbReference>
<dbReference type="CDD" id="cd01104">
    <property type="entry name" value="HTH_MlrA-CarA"/>
    <property type="match status" value="1"/>
</dbReference>
<dbReference type="Pfam" id="PF02607">
    <property type="entry name" value="B12-binding_2"/>
    <property type="match status" value="1"/>
</dbReference>
<dbReference type="PANTHER" id="PTHR30204:SF97">
    <property type="entry name" value="MERR FAMILY REGULATORY PROTEIN"/>
    <property type="match status" value="1"/>
</dbReference>
<dbReference type="EMBL" id="CAEZZC010000005">
    <property type="protein sequence ID" value="CAB4746533.1"/>
    <property type="molecule type" value="Genomic_DNA"/>
</dbReference>
<dbReference type="GO" id="GO:0046872">
    <property type="term" value="F:metal ion binding"/>
    <property type="evidence" value="ECO:0007669"/>
    <property type="project" value="InterPro"/>
</dbReference>
<evidence type="ECO:0000256" key="1">
    <source>
        <dbReference type="ARBA" id="ARBA00023125"/>
    </source>
</evidence>
<sequence>MNQSLSVAALARRLGIAAATLRTWDRRYGLGPSEHQAGCHRRYSQSDVAKLTYMRRLVVSGVAPADAAVRAKEHDGSEAPVDKFLKNKSSAQGREELVASLFRAAQGLDSVFLESALIKEIKKYGAISTWHEVVVPLLVRIGETWERTEEGVEVEHVLSEILKRVFHSVEPKKAENSRPVLLAAIAEEQHSLALYALKAALVERGISVQFLGARTPLEAVVGIVKRIAPPAVFLWACMPENADPRFINNLPKVRPAPRIIIGGPGWNLTECEGAIFAPDIASACEEITQAVGVQYAR</sequence>
<dbReference type="GO" id="GO:0003677">
    <property type="term" value="F:DNA binding"/>
    <property type="evidence" value="ECO:0007669"/>
    <property type="project" value="UniProtKB-KW"/>
</dbReference>
<dbReference type="AlphaFoldDB" id="A0A6J7HY96"/>
<evidence type="ECO:0000313" key="5">
    <source>
        <dbReference type="EMBL" id="CAB4865954.1"/>
    </source>
</evidence>